<keyword evidence="5" id="KW-1185">Reference proteome</keyword>
<keyword evidence="1" id="KW-0460">Magnesium</keyword>
<dbReference type="FunFam" id="3.60.40.10:FF:000118">
    <property type="entry name" value="Phosphatase 2C-like domain-containing protein"/>
    <property type="match status" value="1"/>
</dbReference>
<dbReference type="SUPFAM" id="SSF81606">
    <property type="entry name" value="PP2C-like"/>
    <property type="match status" value="1"/>
</dbReference>
<reference evidence="5" key="1">
    <citation type="journal article" date="2020" name="Stud. Mycol.">
        <title>101 Dothideomycetes genomes: A test case for predicting lifestyles and emergence of pathogens.</title>
        <authorList>
            <person name="Haridas S."/>
            <person name="Albert R."/>
            <person name="Binder M."/>
            <person name="Bloem J."/>
            <person name="LaButti K."/>
            <person name="Salamov A."/>
            <person name="Andreopoulos B."/>
            <person name="Baker S."/>
            <person name="Barry K."/>
            <person name="Bills G."/>
            <person name="Bluhm B."/>
            <person name="Cannon C."/>
            <person name="Castanera R."/>
            <person name="Culley D."/>
            <person name="Daum C."/>
            <person name="Ezra D."/>
            <person name="Gonzalez J."/>
            <person name="Henrissat B."/>
            <person name="Kuo A."/>
            <person name="Liang C."/>
            <person name="Lipzen A."/>
            <person name="Lutzoni F."/>
            <person name="Magnuson J."/>
            <person name="Mondo S."/>
            <person name="Nolan M."/>
            <person name="Ohm R."/>
            <person name="Pangilinan J."/>
            <person name="Park H.-J."/>
            <person name="Ramirez L."/>
            <person name="Alfaro M."/>
            <person name="Sun H."/>
            <person name="Tritt A."/>
            <person name="Yoshinaga Y."/>
            <person name="Zwiers L.-H."/>
            <person name="Turgeon B."/>
            <person name="Goodwin S."/>
            <person name="Spatafora J."/>
            <person name="Crous P."/>
            <person name="Grigoriev I."/>
        </authorList>
    </citation>
    <scope>NUCLEOTIDE SEQUENCE [LARGE SCALE GENOMIC DNA]</scope>
    <source>
        <strain evidence="5">CECT 20119</strain>
    </source>
</reference>
<dbReference type="GO" id="GO:0004722">
    <property type="term" value="F:protein serine/threonine phosphatase activity"/>
    <property type="evidence" value="ECO:0007669"/>
    <property type="project" value="UniProtKB-EC"/>
</dbReference>
<dbReference type="AlphaFoldDB" id="A0A6A6G7X0"/>
<evidence type="ECO:0000256" key="1">
    <source>
        <dbReference type="RuleBase" id="RU366020"/>
    </source>
</evidence>
<comment type="cofactor">
    <cofactor evidence="1">
        <name>Mn(2+)</name>
        <dbReference type="ChEBI" id="CHEBI:29035"/>
    </cofactor>
</comment>
<evidence type="ECO:0000313" key="5">
    <source>
        <dbReference type="Proteomes" id="UP000799538"/>
    </source>
</evidence>
<feature type="region of interest" description="Disordered" evidence="2">
    <location>
        <begin position="25"/>
        <end position="60"/>
    </location>
</feature>
<dbReference type="EC" id="3.1.3.16" evidence="1"/>
<keyword evidence="1" id="KW-0904">Protein phosphatase</keyword>
<dbReference type="InterPro" id="IPR001932">
    <property type="entry name" value="PPM-type_phosphatase-like_dom"/>
</dbReference>
<feature type="compositionally biased region" description="Low complexity" evidence="2">
    <location>
        <begin position="25"/>
        <end position="39"/>
    </location>
</feature>
<dbReference type="PANTHER" id="PTHR12320">
    <property type="entry name" value="PROTEIN PHOSPHATASE 2C"/>
    <property type="match status" value="1"/>
</dbReference>
<accession>A0A6A6G7X0</accession>
<dbReference type="PANTHER" id="PTHR12320:SF24">
    <property type="entry name" value="PROTEIN PHOSPHATASE"/>
    <property type="match status" value="1"/>
</dbReference>
<dbReference type="InterPro" id="IPR039123">
    <property type="entry name" value="PPTC7"/>
</dbReference>
<proteinExistence type="inferred from homology"/>
<dbReference type="PROSITE" id="PS51746">
    <property type="entry name" value="PPM_2"/>
    <property type="match status" value="1"/>
</dbReference>
<protein>
    <recommendedName>
        <fullName evidence="1">Protein phosphatase</fullName>
        <ecNumber evidence="1">3.1.3.16</ecNumber>
    </recommendedName>
</protein>
<comment type="catalytic activity">
    <reaction evidence="1">
        <text>O-phospho-L-seryl-[protein] + H2O = L-seryl-[protein] + phosphate</text>
        <dbReference type="Rhea" id="RHEA:20629"/>
        <dbReference type="Rhea" id="RHEA-COMP:9863"/>
        <dbReference type="Rhea" id="RHEA-COMP:11604"/>
        <dbReference type="ChEBI" id="CHEBI:15377"/>
        <dbReference type="ChEBI" id="CHEBI:29999"/>
        <dbReference type="ChEBI" id="CHEBI:43474"/>
        <dbReference type="ChEBI" id="CHEBI:83421"/>
        <dbReference type="EC" id="3.1.3.16"/>
    </reaction>
</comment>
<dbReference type="GO" id="GO:0046872">
    <property type="term" value="F:metal ion binding"/>
    <property type="evidence" value="ECO:0007669"/>
    <property type="project" value="UniProtKB-UniRule"/>
</dbReference>
<evidence type="ECO:0000259" key="3">
    <source>
        <dbReference type="PROSITE" id="PS51746"/>
    </source>
</evidence>
<gene>
    <name evidence="4" type="ORF">BDZ85DRAFT_290182</name>
</gene>
<dbReference type="OrthoDB" id="25675at2759"/>
<dbReference type="Pfam" id="PF13672">
    <property type="entry name" value="PP2C_2"/>
    <property type="match status" value="1"/>
</dbReference>
<keyword evidence="1" id="KW-0464">Manganese</keyword>
<sequence>MLSLQLLRKAPRSQIARAEAVFSPSNSSYSSHRFYSPHSRSGRPSEPKTGTTTPIPDEAHPIRSSSIFYFEAGYALFAKRPSRPFPPPFLSAPSASFSDPLSTHNKSRDRRPKVNGEMIRGITNGDDAVLVSDNFICANDGVGAWATKERGHAALWSRLLLHFWAVEAERDSYGGDSEPDPRRYLDAAYNATKEATAAPNEWLGTSTVSSALLSTTHNGSPRPVVYVTQLGDSQVLVIRPKDKSTIFKTTEQWHWFDCPRQLGTNSPDTPEKNAQVDKIDVEEGDVVLAMSDGVVDNLWEHEVVENVVQSMDKWEGQEKAKAEEKGETGEAAGMRYVAQELVKAARVIAEDPFAESPFMERAVEEGLSIEGGKLDDISVVAAICRRRAGQ</sequence>
<organism evidence="4 5">
    <name type="scientific">Elsinoe ampelina</name>
    <dbReference type="NCBI Taxonomy" id="302913"/>
    <lineage>
        <taxon>Eukaryota</taxon>
        <taxon>Fungi</taxon>
        <taxon>Dikarya</taxon>
        <taxon>Ascomycota</taxon>
        <taxon>Pezizomycotina</taxon>
        <taxon>Dothideomycetes</taxon>
        <taxon>Dothideomycetidae</taxon>
        <taxon>Myriangiales</taxon>
        <taxon>Elsinoaceae</taxon>
        <taxon>Elsinoe</taxon>
    </lineage>
</organism>
<keyword evidence="1" id="KW-0378">Hydrolase</keyword>
<name>A0A6A6G7X0_9PEZI</name>
<dbReference type="InterPro" id="IPR036457">
    <property type="entry name" value="PPM-type-like_dom_sf"/>
</dbReference>
<comment type="cofactor">
    <cofactor evidence="1">
        <name>Mg(2+)</name>
        <dbReference type="ChEBI" id="CHEBI:18420"/>
    </cofactor>
</comment>
<keyword evidence="1" id="KW-0479">Metal-binding</keyword>
<evidence type="ECO:0000313" key="4">
    <source>
        <dbReference type="EMBL" id="KAF2221764.1"/>
    </source>
</evidence>
<feature type="domain" description="PPM-type phosphatase" evidence="3">
    <location>
        <begin position="103"/>
        <end position="384"/>
    </location>
</feature>
<evidence type="ECO:0000256" key="2">
    <source>
        <dbReference type="SAM" id="MobiDB-lite"/>
    </source>
</evidence>
<dbReference type="Proteomes" id="UP000799538">
    <property type="component" value="Unassembled WGS sequence"/>
</dbReference>
<comment type="similarity">
    <text evidence="1">Belongs to the PP2C family.</text>
</comment>
<dbReference type="EMBL" id="ML992509">
    <property type="protein sequence ID" value="KAF2221764.1"/>
    <property type="molecule type" value="Genomic_DNA"/>
</dbReference>
<dbReference type="SMART" id="SM00332">
    <property type="entry name" value="PP2Cc"/>
    <property type="match status" value="1"/>
</dbReference>
<dbReference type="Gene3D" id="3.60.40.10">
    <property type="entry name" value="PPM-type phosphatase domain"/>
    <property type="match status" value="1"/>
</dbReference>
<comment type="catalytic activity">
    <reaction evidence="1">
        <text>O-phospho-L-threonyl-[protein] + H2O = L-threonyl-[protein] + phosphate</text>
        <dbReference type="Rhea" id="RHEA:47004"/>
        <dbReference type="Rhea" id="RHEA-COMP:11060"/>
        <dbReference type="Rhea" id="RHEA-COMP:11605"/>
        <dbReference type="ChEBI" id="CHEBI:15377"/>
        <dbReference type="ChEBI" id="CHEBI:30013"/>
        <dbReference type="ChEBI" id="CHEBI:43474"/>
        <dbReference type="ChEBI" id="CHEBI:61977"/>
        <dbReference type="EC" id="3.1.3.16"/>
    </reaction>
</comment>